<reference evidence="7 8" key="1">
    <citation type="submission" date="2017-02" db="EMBL/GenBank/DDBJ databases">
        <authorList>
            <person name="Peterson S.W."/>
        </authorList>
    </citation>
    <scope>NUCLEOTIDE SEQUENCE [LARGE SCALE GENOMIC DNA]</scope>
    <source>
        <strain evidence="7 8">DSM 45154</strain>
    </source>
</reference>
<feature type="transmembrane region" description="Helical" evidence="5">
    <location>
        <begin position="324"/>
        <end position="347"/>
    </location>
</feature>
<evidence type="ECO:0000313" key="7">
    <source>
        <dbReference type="EMBL" id="SJZ94574.1"/>
    </source>
</evidence>
<evidence type="ECO:0000256" key="4">
    <source>
        <dbReference type="ARBA" id="ARBA00023136"/>
    </source>
</evidence>
<name>A0A1T4PSF1_9ACTN</name>
<evidence type="ECO:0000256" key="2">
    <source>
        <dbReference type="ARBA" id="ARBA00022692"/>
    </source>
</evidence>
<dbReference type="RefSeq" id="WP_078761294.1">
    <property type="nucleotide sequence ID" value="NZ_FUWS01000004.1"/>
</dbReference>
<organism evidence="7 8">
    <name type="scientific">Marinactinospora thermotolerans DSM 45154</name>
    <dbReference type="NCBI Taxonomy" id="1122192"/>
    <lineage>
        <taxon>Bacteria</taxon>
        <taxon>Bacillati</taxon>
        <taxon>Actinomycetota</taxon>
        <taxon>Actinomycetes</taxon>
        <taxon>Streptosporangiales</taxon>
        <taxon>Nocardiopsidaceae</taxon>
        <taxon>Marinactinospora</taxon>
    </lineage>
</organism>
<feature type="transmembrane region" description="Helical" evidence="5">
    <location>
        <begin position="29"/>
        <end position="55"/>
    </location>
</feature>
<proteinExistence type="predicted"/>
<dbReference type="Proteomes" id="UP000190637">
    <property type="component" value="Unassembled WGS sequence"/>
</dbReference>
<evidence type="ECO:0000313" key="8">
    <source>
        <dbReference type="Proteomes" id="UP000190637"/>
    </source>
</evidence>
<sequence>MNDLPSKRPGPLTRLLRSLSPRDALRLRVVFGGVVVPSLRIGLCVAIPLAVTFALGRLDLAPYAPLGSFTALYCRDTPYGRRARVLATVGAGLTLCVLVGALTSLLTANGIAKIAVIALVAALAKFAADTLSFGPPAGLMFVFAAGAAAYAPQTWAALPLVVGTTAASALLCWCVSMAGRLLHRTAPQRLATARALVAVATLLTASDTARPAARHQAHLAVQRSWLVLGDGSVAAGSETVRGLEALTARAETLLHVPAEQVPTDTAAELRDLAWRTRLRRVPEVTSTDTEHAELRSRAQQVAAGPAAGGPAHRLSQFLPGATRVGAASLVAGLAGIALGFDHAYWALVSASAVLQTVNVTTTWHRTIQRVAGTLLGAGLAVVIFGFDPGPAALLAVIVLCQLGAELLILTNYAFAILFATPLTLAITQLAHPADGAVTERVLATVVGALIGVVVSIVLVDPGTTRRLRAALVECRAAEARARLALERTPREAGPALDRLARAVIALREAHMVAGGEPWTAGFSAEEVTAAEHAAYELLAVPARVPSEFPAR</sequence>
<dbReference type="InterPro" id="IPR049453">
    <property type="entry name" value="Memb_transporter_dom"/>
</dbReference>
<keyword evidence="4 5" id="KW-0472">Membrane</keyword>
<keyword evidence="8" id="KW-1185">Reference proteome</keyword>
<dbReference type="Pfam" id="PF13515">
    <property type="entry name" value="FUSC_2"/>
    <property type="match status" value="1"/>
</dbReference>
<feature type="transmembrane region" description="Helical" evidence="5">
    <location>
        <begin position="393"/>
        <end position="420"/>
    </location>
</feature>
<evidence type="ECO:0000259" key="6">
    <source>
        <dbReference type="Pfam" id="PF13515"/>
    </source>
</evidence>
<gene>
    <name evidence="7" type="ORF">SAMN02745673_01977</name>
</gene>
<accession>A0A1T4PSF1</accession>
<comment type="subcellular location">
    <subcellularLocation>
        <location evidence="1">Membrane</location>
        <topology evidence="1">Multi-pass membrane protein</topology>
    </subcellularLocation>
</comment>
<feature type="transmembrane region" description="Helical" evidence="5">
    <location>
        <begin position="85"/>
        <end position="105"/>
    </location>
</feature>
<dbReference type="AlphaFoldDB" id="A0A1T4PSF1"/>
<feature type="domain" description="Integral membrane bound transporter" evidence="6">
    <location>
        <begin position="331"/>
        <end position="454"/>
    </location>
</feature>
<dbReference type="GO" id="GO:0016020">
    <property type="term" value="C:membrane"/>
    <property type="evidence" value="ECO:0007669"/>
    <property type="project" value="UniProtKB-SubCell"/>
</dbReference>
<evidence type="ECO:0000256" key="5">
    <source>
        <dbReference type="SAM" id="Phobius"/>
    </source>
</evidence>
<dbReference type="STRING" id="1122192.SAMN02745673_01977"/>
<dbReference type="OrthoDB" id="4989419at2"/>
<evidence type="ECO:0000256" key="3">
    <source>
        <dbReference type="ARBA" id="ARBA00022989"/>
    </source>
</evidence>
<keyword evidence="2 5" id="KW-0812">Transmembrane</keyword>
<feature type="transmembrane region" description="Helical" evidence="5">
    <location>
        <begin position="111"/>
        <end position="128"/>
    </location>
</feature>
<dbReference type="EMBL" id="FUWS01000004">
    <property type="protein sequence ID" value="SJZ94574.1"/>
    <property type="molecule type" value="Genomic_DNA"/>
</dbReference>
<protein>
    <submittedName>
        <fullName evidence="7">Uncharacterized membrane protein YccC</fullName>
    </submittedName>
</protein>
<evidence type="ECO:0000256" key="1">
    <source>
        <dbReference type="ARBA" id="ARBA00004141"/>
    </source>
</evidence>
<keyword evidence="3 5" id="KW-1133">Transmembrane helix</keyword>
<feature type="transmembrane region" description="Helical" evidence="5">
    <location>
        <begin position="440"/>
        <end position="459"/>
    </location>
</feature>
<feature type="transmembrane region" description="Helical" evidence="5">
    <location>
        <begin position="157"/>
        <end position="179"/>
    </location>
</feature>